<proteinExistence type="predicted"/>
<evidence type="ECO:0000313" key="1">
    <source>
        <dbReference type="EMBL" id="KAJ5344865.1"/>
    </source>
</evidence>
<dbReference type="Proteomes" id="UP001147695">
    <property type="component" value="Unassembled WGS sequence"/>
</dbReference>
<sequence length="128" mass="14726">MLLNLPLRRPFPPAYLAYIAIATRDTEELNATIDASGYWSNLRQLEEKMKENTFYTFETEAERSFFTLWLEELSDCYPTHGIFRELTRSHPDFMEYDVVQALLGQLEAGDKVASHDSRGDSALESHAC</sequence>
<reference evidence="1" key="2">
    <citation type="journal article" date="2023" name="IMA Fungus">
        <title>Comparative genomic study of the Penicillium genus elucidates a diverse pangenome and 15 lateral gene transfer events.</title>
        <authorList>
            <person name="Petersen C."/>
            <person name="Sorensen T."/>
            <person name="Nielsen M.R."/>
            <person name="Sondergaard T.E."/>
            <person name="Sorensen J.L."/>
            <person name="Fitzpatrick D.A."/>
            <person name="Frisvad J.C."/>
            <person name="Nielsen K.L."/>
        </authorList>
    </citation>
    <scope>NUCLEOTIDE SEQUENCE</scope>
    <source>
        <strain evidence="1">IBT 35673</strain>
    </source>
</reference>
<dbReference type="AlphaFoldDB" id="A0A9W9QSH4"/>
<organism evidence="1 2">
    <name type="scientific">Penicillium brevicompactum</name>
    <dbReference type="NCBI Taxonomy" id="5074"/>
    <lineage>
        <taxon>Eukaryota</taxon>
        <taxon>Fungi</taxon>
        <taxon>Dikarya</taxon>
        <taxon>Ascomycota</taxon>
        <taxon>Pezizomycotina</taxon>
        <taxon>Eurotiomycetes</taxon>
        <taxon>Eurotiomycetidae</taxon>
        <taxon>Eurotiales</taxon>
        <taxon>Aspergillaceae</taxon>
        <taxon>Penicillium</taxon>
    </lineage>
</organism>
<evidence type="ECO:0000313" key="2">
    <source>
        <dbReference type="Proteomes" id="UP001147695"/>
    </source>
</evidence>
<name>A0A9W9QSH4_PENBR</name>
<reference evidence="1" key="1">
    <citation type="submission" date="2022-12" db="EMBL/GenBank/DDBJ databases">
        <authorList>
            <person name="Petersen C."/>
        </authorList>
    </citation>
    <scope>NUCLEOTIDE SEQUENCE</scope>
    <source>
        <strain evidence="1">IBT 35673</strain>
    </source>
</reference>
<comment type="caution">
    <text evidence="1">The sequence shown here is derived from an EMBL/GenBank/DDBJ whole genome shotgun (WGS) entry which is preliminary data.</text>
</comment>
<protein>
    <submittedName>
        <fullName evidence="1">Uncharacterized protein</fullName>
    </submittedName>
</protein>
<dbReference type="EMBL" id="JAPZBQ010000002">
    <property type="protein sequence ID" value="KAJ5344865.1"/>
    <property type="molecule type" value="Genomic_DNA"/>
</dbReference>
<gene>
    <name evidence="1" type="ORF">N7452_002869</name>
</gene>
<accession>A0A9W9QSH4</accession>